<keyword evidence="2" id="KW-1133">Transmembrane helix</keyword>
<keyword evidence="2" id="KW-0472">Membrane</keyword>
<name>A0A9N8ETY2_9STRA</name>
<reference evidence="3" key="1">
    <citation type="submission" date="2020-06" db="EMBL/GenBank/DDBJ databases">
        <authorList>
            <consortium name="Plant Systems Biology data submission"/>
        </authorList>
    </citation>
    <scope>NUCLEOTIDE SEQUENCE</scope>
    <source>
        <strain evidence="3">D6</strain>
    </source>
</reference>
<dbReference type="Proteomes" id="UP001153069">
    <property type="component" value="Unassembled WGS sequence"/>
</dbReference>
<evidence type="ECO:0000256" key="2">
    <source>
        <dbReference type="SAM" id="Phobius"/>
    </source>
</evidence>
<organism evidence="3 4">
    <name type="scientific">Seminavis robusta</name>
    <dbReference type="NCBI Taxonomy" id="568900"/>
    <lineage>
        <taxon>Eukaryota</taxon>
        <taxon>Sar</taxon>
        <taxon>Stramenopiles</taxon>
        <taxon>Ochrophyta</taxon>
        <taxon>Bacillariophyta</taxon>
        <taxon>Bacillariophyceae</taxon>
        <taxon>Bacillariophycidae</taxon>
        <taxon>Naviculales</taxon>
        <taxon>Naviculaceae</taxon>
        <taxon>Seminavis</taxon>
    </lineage>
</organism>
<feature type="compositionally biased region" description="Acidic residues" evidence="1">
    <location>
        <begin position="111"/>
        <end position="125"/>
    </location>
</feature>
<keyword evidence="2" id="KW-0812">Transmembrane</keyword>
<evidence type="ECO:0000313" key="3">
    <source>
        <dbReference type="EMBL" id="CAB9527196.1"/>
    </source>
</evidence>
<feature type="transmembrane region" description="Helical" evidence="2">
    <location>
        <begin position="61"/>
        <end position="87"/>
    </location>
</feature>
<gene>
    <name evidence="3" type="ORF">SEMRO_1955_G307710.1</name>
</gene>
<feature type="transmembrane region" description="Helical" evidence="2">
    <location>
        <begin position="6"/>
        <end position="28"/>
    </location>
</feature>
<dbReference type="AlphaFoldDB" id="A0A9N8ETY2"/>
<sequence length="268" mass="29398">MFVGTTIDIACLMFMSTHIGSAFLSFLLPTRVLLDWAMQPQVAPPYVPKRLRRRPSAAKEAITRAIGAFSSVLLTLGSTTMLLYQLIDLSVRESMELTTVETKSKPSSDNLGDDPFLDQEDDDPEGPYSSKARGYSKHTKDVRMLWDITPPKDRSEPTTMQLFIRFLLLLKGGLEIAACEGNPLVAYQVVLLSLSSRINRSAVDHQYDSDSILIAIDNCSSRCITNSMADFIDKPTKVSVSVQGIGGSVMATFRGTVAVSTALVKSHE</sequence>
<evidence type="ECO:0000313" key="4">
    <source>
        <dbReference type="Proteomes" id="UP001153069"/>
    </source>
</evidence>
<keyword evidence="4" id="KW-1185">Reference proteome</keyword>
<proteinExistence type="predicted"/>
<feature type="compositionally biased region" description="Polar residues" evidence="1">
    <location>
        <begin position="99"/>
        <end position="110"/>
    </location>
</feature>
<feature type="region of interest" description="Disordered" evidence="1">
    <location>
        <begin position="99"/>
        <end position="135"/>
    </location>
</feature>
<comment type="caution">
    <text evidence="3">The sequence shown here is derived from an EMBL/GenBank/DDBJ whole genome shotgun (WGS) entry which is preliminary data.</text>
</comment>
<accession>A0A9N8ETY2</accession>
<protein>
    <submittedName>
        <fullName evidence="3">Uncharacterized protein</fullName>
    </submittedName>
</protein>
<dbReference type="EMBL" id="CAICTM010001953">
    <property type="protein sequence ID" value="CAB9527196.1"/>
    <property type="molecule type" value="Genomic_DNA"/>
</dbReference>
<evidence type="ECO:0000256" key="1">
    <source>
        <dbReference type="SAM" id="MobiDB-lite"/>
    </source>
</evidence>